<proteinExistence type="predicted"/>
<reference evidence="3 4" key="1">
    <citation type="submission" date="2018-01" db="EMBL/GenBank/DDBJ databases">
        <title>Draft genome sequence of Salinispora sp. 13K206.</title>
        <authorList>
            <person name="Sahin N."/>
            <person name="Saygin H."/>
            <person name="Ay H."/>
        </authorList>
    </citation>
    <scope>NUCLEOTIDE SEQUENCE [LARGE SCALE GENOMIC DNA]</scope>
    <source>
        <strain evidence="3 4">13K206</strain>
    </source>
</reference>
<dbReference type="Proteomes" id="UP000248749">
    <property type="component" value="Unassembled WGS sequence"/>
</dbReference>
<dbReference type="EMBL" id="POUB01000003">
    <property type="protein sequence ID" value="PZG02854.1"/>
    <property type="molecule type" value="Genomic_DNA"/>
</dbReference>
<dbReference type="NCBIfam" id="NF038083">
    <property type="entry name" value="CU044_5270_fam"/>
    <property type="match status" value="1"/>
</dbReference>
<keyword evidence="4" id="KW-1185">Reference proteome</keyword>
<dbReference type="PROSITE" id="PS51318">
    <property type="entry name" value="TAT"/>
    <property type="match status" value="1"/>
</dbReference>
<dbReference type="InterPro" id="IPR047789">
    <property type="entry name" value="CU044_5270-like"/>
</dbReference>
<evidence type="ECO:0000256" key="1">
    <source>
        <dbReference type="SAM" id="MobiDB-lite"/>
    </source>
</evidence>
<feature type="transmembrane region" description="Helical" evidence="2">
    <location>
        <begin position="29"/>
        <end position="49"/>
    </location>
</feature>
<sequence length="332" mass="35098">MTVTEQSTPTITDPPRTHRTQARRRTRRWLVAAAAAAAVATGALVAPSLPLGGRAPIDSAAAAVLTAAAAKTGTGDPAIQPGQYRYIATHGWSGRGTAGPDGKHIEYLSEGLQELWVPTVWSQQWMKRTSTTGNRTWIAGTEQDAKAVGLPLEGPQQGPAEVAPCGDFNAKDDGREPCVGMPAGWQMPTEEWMAGLPRDPHKLLERLRADAPGADEGNDRGDVELLVYAADALRTGLLPADLRAALYRALALVPSLKVVEHSVNLDGRTGTALGMDTDGERHDILIDPATGEFIGERQVITRTAGAIKPGTTIAYTAVSTSTVNKIGTTPHN</sequence>
<organism evidence="3 4">
    <name type="scientific">Micromonospora deserti</name>
    <dbReference type="NCBI Taxonomy" id="2070366"/>
    <lineage>
        <taxon>Bacteria</taxon>
        <taxon>Bacillati</taxon>
        <taxon>Actinomycetota</taxon>
        <taxon>Actinomycetes</taxon>
        <taxon>Micromonosporales</taxon>
        <taxon>Micromonosporaceae</taxon>
        <taxon>Micromonospora</taxon>
    </lineage>
</organism>
<accession>A0A2W2EDM9</accession>
<evidence type="ECO:0000256" key="2">
    <source>
        <dbReference type="SAM" id="Phobius"/>
    </source>
</evidence>
<gene>
    <name evidence="3" type="ORF">C1I99_00720</name>
</gene>
<dbReference type="AlphaFoldDB" id="A0A2W2EDM9"/>
<feature type="compositionally biased region" description="Polar residues" evidence="1">
    <location>
        <begin position="1"/>
        <end position="11"/>
    </location>
</feature>
<keyword evidence="2" id="KW-1133">Transmembrane helix</keyword>
<keyword evidence="2" id="KW-0472">Membrane</keyword>
<feature type="region of interest" description="Disordered" evidence="1">
    <location>
        <begin position="1"/>
        <end position="25"/>
    </location>
</feature>
<comment type="caution">
    <text evidence="3">The sequence shown here is derived from an EMBL/GenBank/DDBJ whole genome shotgun (WGS) entry which is preliminary data.</text>
</comment>
<evidence type="ECO:0000313" key="3">
    <source>
        <dbReference type="EMBL" id="PZG02854.1"/>
    </source>
</evidence>
<evidence type="ECO:0008006" key="5">
    <source>
        <dbReference type="Google" id="ProtNLM"/>
    </source>
</evidence>
<keyword evidence="2" id="KW-0812">Transmembrane</keyword>
<protein>
    <recommendedName>
        <fullName evidence="5">CU044_5270 family protein</fullName>
    </recommendedName>
</protein>
<name>A0A2W2EDM9_9ACTN</name>
<dbReference type="InterPro" id="IPR006311">
    <property type="entry name" value="TAT_signal"/>
</dbReference>
<evidence type="ECO:0000313" key="4">
    <source>
        <dbReference type="Proteomes" id="UP000248749"/>
    </source>
</evidence>